<name>A0A8S5QXW2_9CAUD</name>
<keyword evidence="1" id="KW-0472">Membrane</keyword>
<protein>
    <submittedName>
        <fullName evidence="2">Uncharacterized protein</fullName>
    </submittedName>
</protein>
<sequence length="238" mass="26999">MRKVHLAFQHSLHRFCGKLRRESSFFLIHRKIYRANACNTGHTQNLVTQRFFDKRLVWRLDQNRFKIRHTHFRIKDPLAFNPPQLDLNTLSNRVDDCKISALVYQQVSAFGKRKVFQSHYTGPPVGPCTPACVCVFITIPPSVNVPEIVTFPVTEILPFTLVFPLTFKFGDVTLTLEDDAVTVVLPFSIFMESDVTVILVSSFLISILSFVTVIVELGANMMAASSLPAFFTCSPGDW</sequence>
<accession>A0A8S5QXW2</accession>
<evidence type="ECO:0000256" key="1">
    <source>
        <dbReference type="SAM" id="Phobius"/>
    </source>
</evidence>
<dbReference type="EMBL" id="BK015759">
    <property type="protein sequence ID" value="DAE23770.1"/>
    <property type="molecule type" value="Genomic_DNA"/>
</dbReference>
<proteinExistence type="predicted"/>
<keyword evidence="1" id="KW-1133">Transmembrane helix</keyword>
<keyword evidence="1" id="KW-0812">Transmembrane</keyword>
<organism evidence="2">
    <name type="scientific">Myoviridae sp. ctq8k5</name>
    <dbReference type="NCBI Taxonomy" id="2826701"/>
    <lineage>
        <taxon>Viruses</taxon>
        <taxon>Duplodnaviria</taxon>
        <taxon>Heunggongvirae</taxon>
        <taxon>Uroviricota</taxon>
        <taxon>Caudoviricetes</taxon>
    </lineage>
</organism>
<reference evidence="2" key="1">
    <citation type="journal article" date="2021" name="Proc. Natl. Acad. Sci. U.S.A.">
        <title>A Catalog of Tens of Thousands of Viruses from Human Metagenomes Reveals Hidden Associations with Chronic Diseases.</title>
        <authorList>
            <person name="Tisza M.J."/>
            <person name="Buck C.B."/>
        </authorList>
    </citation>
    <scope>NUCLEOTIDE SEQUENCE</scope>
    <source>
        <strain evidence="2">Ctq8k5</strain>
    </source>
</reference>
<feature type="transmembrane region" description="Helical" evidence="1">
    <location>
        <begin position="195"/>
        <end position="215"/>
    </location>
</feature>
<evidence type="ECO:0000313" key="2">
    <source>
        <dbReference type="EMBL" id="DAE23770.1"/>
    </source>
</evidence>